<name>A0A179CYM7_BIBTR</name>
<sequence length="172" mass="18974">MSIAINQIVNANVYVNGNTQMGRAQEFKIPDIEFESIEHKGLGLFGTIKLPAGANAIEGGVIWDSFYPDVRALIYNPFKNIQLMCRSNLQVFNSQGLAAEEPMVTIMNVSSGKVGGTGHKNKENASFDDTFNVHSIKQTVGGKEILFIDVFANIYRVNGEDVLQKYRTNIGQ</sequence>
<dbReference type="EMBL" id="JACI01000001">
    <property type="protein sequence ID" value="OAQ15025.1"/>
    <property type="molecule type" value="Genomic_DNA"/>
</dbReference>
<dbReference type="NCBIfam" id="TIGR01611">
    <property type="entry name" value="tail_tube"/>
    <property type="match status" value="1"/>
</dbReference>
<protein>
    <recommendedName>
        <fullName evidence="3">Tail protein</fullName>
    </recommendedName>
</protein>
<dbReference type="Pfam" id="PF04985">
    <property type="entry name" value="Phage_tube"/>
    <property type="match status" value="1"/>
</dbReference>
<evidence type="ECO:0008006" key="3">
    <source>
        <dbReference type="Google" id="ProtNLM"/>
    </source>
</evidence>
<accession>A0A179CYM7</accession>
<proteinExistence type="predicted"/>
<gene>
    <name evidence="1" type="ORF">F480_00295</name>
</gene>
<reference evidence="1 2" key="1">
    <citation type="submission" date="2014-01" db="EMBL/GenBank/DDBJ databases">
        <authorList>
            <person name="Zuccon D."/>
        </authorList>
    </citation>
    <scope>NUCLEOTIDE SEQUENCE [LARGE SCALE GENOMIC DNA]</scope>
    <source>
        <strain evidence="1 2">Y31</strain>
    </source>
</reference>
<dbReference type="Proteomes" id="UP000078358">
    <property type="component" value="Unassembled WGS sequence"/>
</dbReference>
<dbReference type="AlphaFoldDB" id="A0A179CYM7"/>
<evidence type="ECO:0000313" key="1">
    <source>
        <dbReference type="EMBL" id="OAQ15025.1"/>
    </source>
</evidence>
<dbReference type="PATRIC" id="fig|1261658.3.peg.60"/>
<comment type="caution">
    <text evidence="1">The sequence shown here is derived from an EMBL/GenBank/DDBJ whole genome shotgun (WGS) entry which is preliminary data.</text>
</comment>
<evidence type="ECO:0000313" key="2">
    <source>
        <dbReference type="Proteomes" id="UP000078358"/>
    </source>
</evidence>
<dbReference type="InterPro" id="IPR006498">
    <property type="entry name" value="Tail_tube"/>
</dbReference>
<dbReference type="RefSeq" id="WP_064317886.1">
    <property type="nucleotide sequence ID" value="NZ_JACI01000001.1"/>
</dbReference>
<organism evidence="1 2">
    <name type="scientific">Bibersteinia trehalosi Y31</name>
    <dbReference type="NCBI Taxonomy" id="1261658"/>
    <lineage>
        <taxon>Bacteria</taxon>
        <taxon>Pseudomonadati</taxon>
        <taxon>Pseudomonadota</taxon>
        <taxon>Gammaproteobacteria</taxon>
        <taxon>Pasteurellales</taxon>
        <taxon>Pasteurellaceae</taxon>
        <taxon>Bibersteinia</taxon>
    </lineage>
</organism>